<keyword evidence="1" id="KW-1185">Reference proteome</keyword>
<accession>A0A0K0G5Z0</accession>
<protein>
    <submittedName>
        <fullName evidence="2">Uncharacterized protein</fullName>
    </submittedName>
</protein>
<dbReference type="Proteomes" id="UP000035680">
    <property type="component" value="Unassembled WGS sequence"/>
</dbReference>
<sequence length="101" mass="11543">MSGAERMGAFNNLFFIVTKSFSNFGVQLNFSFDRLSKNDRSCFFDLEVEKSKVFMILIESADNPFSEIMEPRFAFFSLIKTSFKRTQCSFSVSVAISKSSK</sequence>
<proteinExistence type="predicted"/>
<reference evidence="2" key="2">
    <citation type="submission" date="2015-08" db="UniProtKB">
        <authorList>
            <consortium name="WormBaseParasite"/>
        </authorList>
    </citation>
    <scope>IDENTIFICATION</scope>
</reference>
<name>A0A0K0G5Z0_STRVS</name>
<reference evidence="1" key="1">
    <citation type="submission" date="2014-07" db="EMBL/GenBank/DDBJ databases">
        <authorList>
            <person name="Martin A.A"/>
            <person name="De Silva N."/>
        </authorList>
    </citation>
    <scope>NUCLEOTIDE SEQUENCE</scope>
</reference>
<dbReference type="WBParaSite" id="SVE_2016600.1">
    <property type="protein sequence ID" value="SVE_2016600.1"/>
    <property type="gene ID" value="SVE_2016600"/>
</dbReference>
<dbReference type="AlphaFoldDB" id="A0A0K0G5Z0"/>
<organism evidence="1 2">
    <name type="scientific">Strongyloides venezuelensis</name>
    <name type="common">Threadworm</name>
    <dbReference type="NCBI Taxonomy" id="75913"/>
    <lineage>
        <taxon>Eukaryota</taxon>
        <taxon>Metazoa</taxon>
        <taxon>Ecdysozoa</taxon>
        <taxon>Nematoda</taxon>
        <taxon>Chromadorea</taxon>
        <taxon>Rhabditida</taxon>
        <taxon>Tylenchina</taxon>
        <taxon>Panagrolaimomorpha</taxon>
        <taxon>Strongyloidoidea</taxon>
        <taxon>Strongyloididae</taxon>
        <taxon>Strongyloides</taxon>
    </lineage>
</organism>
<evidence type="ECO:0000313" key="1">
    <source>
        <dbReference type="Proteomes" id="UP000035680"/>
    </source>
</evidence>
<evidence type="ECO:0000313" key="2">
    <source>
        <dbReference type="WBParaSite" id="SVE_2016600.1"/>
    </source>
</evidence>